<evidence type="ECO:0000313" key="2">
    <source>
        <dbReference type="EMBL" id="RGY65581.1"/>
    </source>
</evidence>
<dbReference type="Proteomes" id="UP000284614">
    <property type="component" value="Unassembled WGS sequence"/>
</dbReference>
<keyword evidence="2" id="KW-0808">Transferase</keyword>
<evidence type="ECO:0000259" key="1">
    <source>
        <dbReference type="Pfam" id="PF00535"/>
    </source>
</evidence>
<organism evidence="2 3">
    <name type="scientific">Bacteroides fragilis</name>
    <dbReference type="NCBI Taxonomy" id="817"/>
    <lineage>
        <taxon>Bacteria</taxon>
        <taxon>Pseudomonadati</taxon>
        <taxon>Bacteroidota</taxon>
        <taxon>Bacteroidia</taxon>
        <taxon>Bacteroidales</taxon>
        <taxon>Bacteroidaceae</taxon>
        <taxon>Bacteroides</taxon>
    </lineage>
</organism>
<accession>A0A413JTT4</accession>
<comment type="caution">
    <text evidence="2">The sequence shown here is derived from an EMBL/GenBank/DDBJ whole genome shotgun (WGS) entry which is preliminary data.</text>
</comment>
<name>A0A413JTT4_BACFG</name>
<gene>
    <name evidence="2" type="ORF">DXA27_19325</name>
</gene>
<dbReference type="PANTHER" id="PTHR22916">
    <property type="entry name" value="GLYCOSYLTRANSFERASE"/>
    <property type="match status" value="1"/>
</dbReference>
<proteinExistence type="predicted"/>
<protein>
    <submittedName>
        <fullName evidence="2">Glycosyltransferase</fullName>
    </submittedName>
</protein>
<dbReference type="Pfam" id="PF00535">
    <property type="entry name" value="Glycos_transf_2"/>
    <property type="match status" value="1"/>
</dbReference>
<dbReference type="SUPFAM" id="SSF53448">
    <property type="entry name" value="Nucleotide-diphospho-sugar transferases"/>
    <property type="match status" value="1"/>
</dbReference>
<dbReference type="AlphaFoldDB" id="A0A413JTT4"/>
<dbReference type="CDD" id="cd00761">
    <property type="entry name" value="Glyco_tranf_GTA_type"/>
    <property type="match status" value="1"/>
</dbReference>
<dbReference type="RefSeq" id="WP_005820725.1">
    <property type="nucleotide sequence ID" value="NZ_JADYUS010000230.1"/>
</dbReference>
<reference evidence="2 3" key="1">
    <citation type="submission" date="2018-08" db="EMBL/GenBank/DDBJ databases">
        <title>A genome reference for cultivated species of the human gut microbiota.</title>
        <authorList>
            <person name="Zou Y."/>
            <person name="Xue W."/>
            <person name="Luo G."/>
        </authorList>
    </citation>
    <scope>NUCLEOTIDE SEQUENCE [LARGE SCALE GENOMIC DNA]</scope>
    <source>
        <strain evidence="2 3">OF01-1</strain>
    </source>
</reference>
<dbReference type="PANTHER" id="PTHR22916:SF3">
    <property type="entry name" value="UDP-GLCNAC:BETAGAL BETA-1,3-N-ACETYLGLUCOSAMINYLTRANSFERASE-LIKE PROTEIN 1"/>
    <property type="match status" value="1"/>
</dbReference>
<dbReference type="GO" id="GO:0016758">
    <property type="term" value="F:hexosyltransferase activity"/>
    <property type="evidence" value="ECO:0007669"/>
    <property type="project" value="UniProtKB-ARBA"/>
</dbReference>
<dbReference type="InterPro" id="IPR029044">
    <property type="entry name" value="Nucleotide-diphossugar_trans"/>
</dbReference>
<evidence type="ECO:0000313" key="3">
    <source>
        <dbReference type="Proteomes" id="UP000284614"/>
    </source>
</evidence>
<feature type="domain" description="Glycosyltransferase 2-like" evidence="1">
    <location>
        <begin position="5"/>
        <end position="117"/>
    </location>
</feature>
<dbReference type="InterPro" id="IPR001173">
    <property type="entry name" value="Glyco_trans_2-like"/>
</dbReference>
<dbReference type="EMBL" id="QSDG01000022">
    <property type="protein sequence ID" value="RGY65581.1"/>
    <property type="molecule type" value="Genomic_DNA"/>
</dbReference>
<dbReference type="Gene3D" id="3.90.550.10">
    <property type="entry name" value="Spore Coat Polysaccharide Biosynthesis Protein SpsA, Chain A"/>
    <property type="match status" value="1"/>
</dbReference>
<sequence length="316" mass="36620">MKKVSILIPCYNSEKWVGETLDCCLRQTYPNIEIILVDDGSTDNSLAIARDYERKDERIHVFSQPNSGGCRARNLAFEKSTGDYIKYLDADDLMSDDMIEMQMKRLEKANDSLAISTCSWQEFWNSTNVKFCKRCIYKDYNDPIELLTDLWTKSEMFAVTCYLVPRQLISLVGKWDEQLTKNQDGDFFCRVLSKTSKVLFCKSPQFYYRRGHFSVSTQNSLSPTKMQSSLDSRINYEKTILPIRNTPLVRRGLALNYSIVMFNSPVNSKWFNEAKRRIYALGEKPIHPTAKGIQKKIVSIIGLTTYLQIKELLEKH</sequence>